<evidence type="ECO:0000256" key="1">
    <source>
        <dbReference type="ARBA" id="ARBA00004117"/>
    </source>
</evidence>
<keyword evidence="6" id="KW-0966">Cell projection</keyword>
<keyword evidence="6" id="KW-0282">Flagellum</keyword>
<dbReference type="GO" id="GO:0003774">
    <property type="term" value="F:cytoskeletal motor activity"/>
    <property type="evidence" value="ECO:0007669"/>
    <property type="project" value="InterPro"/>
</dbReference>
<protein>
    <recommendedName>
        <fullName evidence="3 5">Flagellar hook-basal body complex protein FliE</fullName>
    </recommendedName>
</protein>
<dbReference type="RefSeq" id="WP_123400513.1">
    <property type="nucleotide sequence ID" value="NZ_RJVI01000001.1"/>
</dbReference>
<proteinExistence type="inferred from homology"/>
<sequence>MSEIGIQDLIAQMRAMAARAAGGAEPAAGGEAAGGGFEALLRRAVDEVNARQQQAAGLAEAFERGEPGVELAQVMVALQRANVSFQAMTQVRNRLVEAYQEIFRMQI</sequence>
<dbReference type="EMBL" id="RJVI01000001">
    <property type="protein sequence ID" value="ROR34928.1"/>
    <property type="molecule type" value="Genomic_DNA"/>
</dbReference>
<reference evidence="6 7" key="1">
    <citation type="submission" date="2018-11" db="EMBL/GenBank/DDBJ databases">
        <title>Genomic Encyclopedia of Type Strains, Phase IV (KMG-IV): sequencing the most valuable type-strain genomes for metagenomic binning, comparative biology and taxonomic classification.</title>
        <authorList>
            <person name="Goeker M."/>
        </authorList>
    </citation>
    <scope>NUCLEOTIDE SEQUENCE [LARGE SCALE GENOMIC DNA]</scope>
    <source>
        <strain evidence="6 7">DSM 100275</strain>
    </source>
</reference>
<dbReference type="InterPro" id="IPR001624">
    <property type="entry name" value="FliE"/>
</dbReference>
<organism evidence="6 7">
    <name type="scientific">Inmirania thermothiophila</name>
    <dbReference type="NCBI Taxonomy" id="1750597"/>
    <lineage>
        <taxon>Bacteria</taxon>
        <taxon>Pseudomonadati</taxon>
        <taxon>Pseudomonadota</taxon>
        <taxon>Gammaproteobacteria</taxon>
        <taxon>Chromatiales</taxon>
        <taxon>Ectothiorhodospiraceae</taxon>
        <taxon>Inmirania</taxon>
    </lineage>
</organism>
<dbReference type="Pfam" id="PF02049">
    <property type="entry name" value="FliE"/>
    <property type="match status" value="1"/>
</dbReference>
<name>A0A3N1Y8V4_9GAMM</name>
<dbReference type="GO" id="GO:0005198">
    <property type="term" value="F:structural molecule activity"/>
    <property type="evidence" value="ECO:0007669"/>
    <property type="project" value="UniProtKB-UniRule"/>
</dbReference>
<keyword evidence="4 5" id="KW-0975">Bacterial flagellum</keyword>
<evidence type="ECO:0000256" key="3">
    <source>
        <dbReference type="ARBA" id="ARBA00018024"/>
    </source>
</evidence>
<dbReference type="HAMAP" id="MF_00724">
    <property type="entry name" value="FliE"/>
    <property type="match status" value="1"/>
</dbReference>
<keyword evidence="6" id="KW-0969">Cilium</keyword>
<evidence type="ECO:0000256" key="4">
    <source>
        <dbReference type="ARBA" id="ARBA00023143"/>
    </source>
</evidence>
<dbReference type="PRINTS" id="PR01006">
    <property type="entry name" value="FLGHOOKFLIE"/>
</dbReference>
<comment type="similarity">
    <text evidence="2 5">Belongs to the FliE family.</text>
</comment>
<comment type="caution">
    <text evidence="6">The sequence shown here is derived from an EMBL/GenBank/DDBJ whole genome shotgun (WGS) entry which is preliminary data.</text>
</comment>
<dbReference type="PANTHER" id="PTHR34653:SF1">
    <property type="entry name" value="FLAGELLAR HOOK-BASAL BODY COMPLEX PROTEIN FLIE"/>
    <property type="match status" value="1"/>
</dbReference>
<dbReference type="NCBIfam" id="TIGR00205">
    <property type="entry name" value="fliE"/>
    <property type="match status" value="1"/>
</dbReference>
<dbReference type="AlphaFoldDB" id="A0A3N1Y8V4"/>
<evidence type="ECO:0000313" key="7">
    <source>
        <dbReference type="Proteomes" id="UP000276634"/>
    </source>
</evidence>
<evidence type="ECO:0000313" key="6">
    <source>
        <dbReference type="EMBL" id="ROR34928.1"/>
    </source>
</evidence>
<evidence type="ECO:0000256" key="5">
    <source>
        <dbReference type="HAMAP-Rule" id="MF_00724"/>
    </source>
</evidence>
<comment type="subcellular location">
    <subcellularLocation>
        <location evidence="1 5">Bacterial flagellum basal body</location>
    </subcellularLocation>
</comment>
<keyword evidence="7" id="KW-1185">Reference proteome</keyword>
<dbReference type="Proteomes" id="UP000276634">
    <property type="component" value="Unassembled WGS sequence"/>
</dbReference>
<gene>
    <name evidence="5" type="primary">fliE</name>
    <name evidence="6" type="ORF">EDC57_0839</name>
</gene>
<evidence type="ECO:0000256" key="2">
    <source>
        <dbReference type="ARBA" id="ARBA00009272"/>
    </source>
</evidence>
<dbReference type="GO" id="GO:0071973">
    <property type="term" value="P:bacterial-type flagellum-dependent cell motility"/>
    <property type="evidence" value="ECO:0007669"/>
    <property type="project" value="InterPro"/>
</dbReference>
<dbReference type="PANTHER" id="PTHR34653">
    <property type="match status" value="1"/>
</dbReference>
<accession>A0A3N1Y8V4</accession>
<dbReference type="GO" id="GO:0009425">
    <property type="term" value="C:bacterial-type flagellum basal body"/>
    <property type="evidence" value="ECO:0007669"/>
    <property type="project" value="UniProtKB-SubCell"/>
</dbReference>
<dbReference type="OrthoDB" id="8909229at2"/>